<accession>A0A6L9SD62</accession>
<keyword evidence="1" id="KW-0472">Membrane</keyword>
<feature type="transmembrane region" description="Helical" evidence="1">
    <location>
        <begin position="140"/>
        <end position="160"/>
    </location>
</feature>
<dbReference type="Proteomes" id="UP000475214">
    <property type="component" value="Unassembled WGS sequence"/>
</dbReference>
<keyword evidence="3" id="KW-1185">Reference proteome</keyword>
<organism evidence="2 3">
    <name type="scientific">Phytoactinopolyspora halotolerans</name>
    <dbReference type="NCBI Taxonomy" id="1981512"/>
    <lineage>
        <taxon>Bacteria</taxon>
        <taxon>Bacillati</taxon>
        <taxon>Actinomycetota</taxon>
        <taxon>Actinomycetes</taxon>
        <taxon>Jiangellales</taxon>
        <taxon>Jiangellaceae</taxon>
        <taxon>Phytoactinopolyspora</taxon>
    </lineage>
</organism>
<feature type="transmembrane region" description="Helical" evidence="1">
    <location>
        <begin position="65"/>
        <end position="87"/>
    </location>
</feature>
<feature type="transmembrane region" description="Helical" evidence="1">
    <location>
        <begin position="27"/>
        <end position="45"/>
    </location>
</feature>
<evidence type="ECO:0000313" key="2">
    <source>
        <dbReference type="EMBL" id="NEE01950.1"/>
    </source>
</evidence>
<feature type="transmembrane region" description="Helical" evidence="1">
    <location>
        <begin position="309"/>
        <end position="333"/>
    </location>
</feature>
<name>A0A6L9SD62_9ACTN</name>
<gene>
    <name evidence="2" type="ORF">G1H10_17385</name>
</gene>
<reference evidence="2 3" key="1">
    <citation type="submission" date="2020-02" db="EMBL/GenBank/DDBJ databases">
        <authorList>
            <person name="Li X.-J."/>
            <person name="Han X.-M."/>
        </authorList>
    </citation>
    <scope>NUCLEOTIDE SEQUENCE [LARGE SCALE GENOMIC DNA]</scope>
    <source>
        <strain evidence="2 3">CCTCC AB 2017055</strain>
    </source>
</reference>
<feature type="transmembrane region" description="Helical" evidence="1">
    <location>
        <begin position="99"/>
        <end position="120"/>
    </location>
</feature>
<feature type="transmembrane region" description="Helical" evidence="1">
    <location>
        <begin position="221"/>
        <end position="242"/>
    </location>
</feature>
<dbReference type="EMBL" id="JAAGOA010000012">
    <property type="protein sequence ID" value="NEE01950.1"/>
    <property type="molecule type" value="Genomic_DNA"/>
</dbReference>
<dbReference type="AlphaFoldDB" id="A0A6L9SD62"/>
<keyword evidence="1" id="KW-1133">Transmembrane helix</keyword>
<evidence type="ECO:0000256" key="1">
    <source>
        <dbReference type="SAM" id="Phobius"/>
    </source>
</evidence>
<keyword evidence="1" id="KW-0812">Transmembrane</keyword>
<dbReference type="RefSeq" id="WP_163740080.1">
    <property type="nucleotide sequence ID" value="NZ_JAAGOA010000012.1"/>
</dbReference>
<sequence>MAMMRSAPAERGTTTVTGGTGWRGGRVALSALIWTTSYSALRVYWQVTGEPGEMSPIGDDLVAFTGWGAVILCGLAAITAGGLAWAGRACSGITGPVRRMLLAAGWTTSLGLVASGAMLLLDIVGGVLPGLGVEFYPRGALSRVTCVGGGAMLAVATWSLQGRTGARCRDCGRSWAAMRALPRTPRWAFGMAYVAVLGFLVRLVAQLVVGLNESPLTTGMSLLLFEFGFVLAGTLLPLALVHRWGRIWPRWAVGLAGRRVPRWLVLGPAAGIAGGLVIYFGLLLGQMTVARLNGRNPFPPSGGLDLPEAFFWFAVPAYLVWGIGVAAAALAYFRRTRRPCPTCTSP</sequence>
<evidence type="ECO:0008006" key="4">
    <source>
        <dbReference type="Google" id="ProtNLM"/>
    </source>
</evidence>
<protein>
    <recommendedName>
        <fullName evidence="4">DUF3995 domain-containing protein</fullName>
    </recommendedName>
</protein>
<proteinExistence type="predicted"/>
<feature type="transmembrane region" description="Helical" evidence="1">
    <location>
        <begin position="263"/>
        <end position="289"/>
    </location>
</feature>
<comment type="caution">
    <text evidence="2">The sequence shown here is derived from an EMBL/GenBank/DDBJ whole genome shotgun (WGS) entry which is preliminary data.</text>
</comment>
<evidence type="ECO:0000313" key="3">
    <source>
        <dbReference type="Proteomes" id="UP000475214"/>
    </source>
</evidence>
<feature type="transmembrane region" description="Helical" evidence="1">
    <location>
        <begin position="187"/>
        <end position="209"/>
    </location>
</feature>